<evidence type="ECO:0000256" key="3">
    <source>
        <dbReference type="ARBA" id="ARBA00051169"/>
    </source>
</evidence>
<keyword evidence="1 5" id="KW-0413">Isomerase</keyword>
<name>A0A5R9PY68_9GAMM</name>
<dbReference type="Proteomes" id="UP000309186">
    <property type="component" value="Unassembled WGS sequence"/>
</dbReference>
<accession>A0A5R9PY68</accession>
<dbReference type="PANTHER" id="PTHR43475">
    <property type="entry name" value="METHYLTHIORIBOSE-1-PHOSPHATE ISOMERASE"/>
    <property type="match status" value="1"/>
</dbReference>
<dbReference type="UniPathway" id="UPA00904">
    <property type="reaction ID" value="UER00874"/>
</dbReference>
<sequence length="347" mass="37397">MQNLLACSLKYQDGKLYVLDQYLLPHEQHWHLCNSVSEMQALILSLKVRGAPLIGLAATLLVAHLAEQGVSQTELAQAIDELEATRPTAVNLMHCMKQMRDALKQTAFVDALVTAAERLFNEDVVLCDAMAKLGAELVKPGEQILTHCNTGALATAGVGTALGVIYHAHQQHGDIHVWVDETRPLLQGGRLTAFELESWQIPYTLICDNMAASLMAAGKVDKIFVGADRIAANGDFANKVGTYNLAVLAHFHGVEFYVVAPTTTLDVDCPDGQHIPIEQRAAAEVTGVSGSFGDCQWAPNNAQVFNPAFDVTPAKLVTGWVLNTGVYDQAQVAAGALKNVNTNPQSF</sequence>
<comment type="similarity">
    <text evidence="5">Belongs to the EIF-2B alpha/beta/delta subunits family. MtnA subfamily.</text>
</comment>
<gene>
    <name evidence="5 6" type="primary">mtnA</name>
    <name evidence="6" type="ORF">C1E24_17010</name>
</gene>
<feature type="site" description="Transition state stabilizer" evidence="5">
    <location>
        <position position="148"/>
    </location>
</feature>
<keyword evidence="5" id="KW-0486">Methionine biosynthesis</keyword>
<dbReference type="GO" id="GO:0046523">
    <property type="term" value="F:S-methyl-5-thioribose-1-phosphate isomerase activity"/>
    <property type="evidence" value="ECO:0007669"/>
    <property type="project" value="UniProtKB-UniRule"/>
</dbReference>
<evidence type="ECO:0000256" key="2">
    <source>
        <dbReference type="ARBA" id="ARBA00050906"/>
    </source>
</evidence>
<dbReference type="InterPro" id="IPR027363">
    <property type="entry name" value="M1Pi_N"/>
</dbReference>
<reference evidence="6 7" key="1">
    <citation type="submission" date="2018-01" db="EMBL/GenBank/DDBJ databases">
        <title>Co-occurrence of chitin degradation, pigmentation and bioactivity in marine Pseudoalteromonas.</title>
        <authorList>
            <person name="Paulsen S."/>
            <person name="Gram L."/>
            <person name="Machado H."/>
        </authorList>
    </citation>
    <scope>NUCLEOTIDE SEQUENCE [LARGE SCALE GENOMIC DNA]</scope>
    <source>
        <strain evidence="6 7">S3663</strain>
    </source>
</reference>
<dbReference type="EMBL" id="PPSW01000028">
    <property type="protein sequence ID" value="TLX45791.1"/>
    <property type="molecule type" value="Genomic_DNA"/>
</dbReference>
<dbReference type="NCBIfam" id="TIGR00524">
    <property type="entry name" value="eIF-2B_rel"/>
    <property type="match status" value="1"/>
</dbReference>
<organism evidence="6 7">
    <name type="scientific">Pseudoalteromonas phenolica</name>
    <dbReference type="NCBI Taxonomy" id="161398"/>
    <lineage>
        <taxon>Bacteria</taxon>
        <taxon>Pseudomonadati</taxon>
        <taxon>Pseudomonadota</taxon>
        <taxon>Gammaproteobacteria</taxon>
        <taxon>Alteromonadales</taxon>
        <taxon>Pseudoalteromonadaceae</taxon>
        <taxon>Pseudoalteromonas</taxon>
    </lineage>
</organism>
<dbReference type="EC" id="5.3.1.23" evidence="5"/>
<evidence type="ECO:0000313" key="7">
    <source>
        <dbReference type="Proteomes" id="UP000309186"/>
    </source>
</evidence>
<comment type="catalytic activity">
    <reaction evidence="3">
        <text>5-(methylsulfanyl)-alpha-D-ribose 1-phosphate = 5-(methylsulfanyl)-D-ribulose 1-phosphate</text>
        <dbReference type="Rhea" id="RHEA:19989"/>
        <dbReference type="ChEBI" id="CHEBI:58533"/>
        <dbReference type="ChEBI" id="CHEBI:58548"/>
        <dbReference type="EC" id="5.3.1.23"/>
    </reaction>
    <physiologicalReaction direction="left-to-right" evidence="3">
        <dbReference type="Rhea" id="RHEA:19990"/>
    </physiologicalReaction>
</comment>
<protein>
    <recommendedName>
        <fullName evidence="5">Methylthioribose-1-phosphate isomerase</fullName>
        <shortName evidence="5">M1Pi</shortName>
        <shortName evidence="5">MTR-1-P isomerase</shortName>
        <ecNumber evidence="5">5.3.1.23</ecNumber>
    </recommendedName>
    <alternativeName>
        <fullName evidence="5">S-methyl-5-thioribose-1-phosphate isomerase</fullName>
    </alternativeName>
</protein>
<dbReference type="PANTHER" id="PTHR43475:SF1">
    <property type="entry name" value="METHYLTHIORIBOSE-1-PHOSPHATE ISOMERASE"/>
    <property type="match status" value="1"/>
</dbReference>
<dbReference type="AlphaFoldDB" id="A0A5R9PY68"/>
<dbReference type="OrthoDB" id="9803436at2"/>
<dbReference type="Gene3D" id="3.40.50.10470">
    <property type="entry name" value="Translation initiation factor eif-2b, domain 2"/>
    <property type="match status" value="1"/>
</dbReference>
<dbReference type="Gene3D" id="1.20.120.420">
    <property type="entry name" value="translation initiation factor eif-2b, domain 1"/>
    <property type="match status" value="1"/>
</dbReference>
<dbReference type="InterPro" id="IPR005251">
    <property type="entry name" value="IF-M1Pi"/>
</dbReference>
<proteinExistence type="inferred from homology"/>
<dbReference type="GO" id="GO:0019509">
    <property type="term" value="P:L-methionine salvage from methylthioadenosine"/>
    <property type="evidence" value="ECO:0007669"/>
    <property type="project" value="UniProtKB-UniRule"/>
</dbReference>
<dbReference type="Pfam" id="PF01008">
    <property type="entry name" value="IF-2B"/>
    <property type="match status" value="1"/>
</dbReference>
<evidence type="ECO:0000256" key="4">
    <source>
        <dbReference type="ARBA" id="ARBA00058145"/>
    </source>
</evidence>
<dbReference type="NCBIfam" id="NF004326">
    <property type="entry name" value="PRK05720.1"/>
    <property type="match status" value="1"/>
</dbReference>
<feature type="binding site" evidence="5">
    <location>
        <position position="187"/>
    </location>
    <ligand>
        <name>substrate</name>
    </ligand>
</feature>
<dbReference type="FunFam" id="3.40.50.10470:FF:000006">
    <property type="entry name" value="Methylthioribose-1-phosphate isomerase"/>
    <property type="match status" value="1"/>
</dbReference>
<dbReference type="InterPro" id="IPR000649">
    <property type="entry name" value="IF-2B-related"/>
</dbReference>
<feature type="binding site" evidence="5">
    <location>
        <begin position="238"/>
        <end position="239"/>
    </location>
    <ligand>
        <name>substrate</name>
    </ligand>
</feature>
<dbReference type="InterPro" id="IPR011559">
    <property type="entry name" value="Initiation_fac_2B_a/b/d"/>
</dbReference>
<dbReference type="InterPro" id="IPR042529">
    <property type="entry name" value="IF_2B-like_C"/>
</dbReference>
<feature type="active site" description="Proton donor" evidence="5">
    <location>
        <position position="228"/>
    </location>
</feature>
<dbReference type="RefSeq" id="WP_138483504.1">
    <property type="nucleotide sequence ID" value="NZ_PPSW01000028.1"/>
</dbReference>
<dbReference type="HAMAP" id="MF_01678">
    <property type="entry name" value="Salvage_MtnA"/>
    <property type="match status" value="1"/>
</dbReference>
<feature type="binding site" evidence="5">
    <location>
        <begin position="49"/>
        <end position="51"/>
    </location>
    <ligand>
        <name>substrate</name>
    </ligand>
</feature>
<dbReference type="NCBIfam" id="TIGR00512">
    <property type="entry name" value="salvage_mtnA"/>
    <property type="match status" value="1"/>
</dbReference>
<dbReference type="InterPro" id="IPR037171">
    <property type="entry name" value="NagB/RpiA_transferase-like"/>
</dbReference>
<evidence type="ECO:0000256" key="1">
    <source>
        <dbReference type="ARBA" id="ARBA00023235"/>
    </source>
</evidence>
<comment type="function">
    <text evidence="4">Catalyzes the interconversion of methylthioribose-1-phosphate (MTR-1-P) into methylthioribulose-1-phosphate (MTRu-1-P). Also catalyzes the interconversion of 5-deoxyribose 1-phosphate and 5-deoxyribulose 1-phosphate. Part of a bifunctional DHAP-shunt salvage pathway for SAM by-products.</text>
</comment>
<evidence type="ECO:0000256" key="5">
    <source>
        <dbReference type="HAMAP-Rule" id="MF_01678"/>
    </source>
</evidence>
<keyword evidence="5" id="KW-0028">Amino-acid biosynthesis</keyword>
<dbReference type="FunFam" id="1.20.120.420:FF:000003">
    <property type="entry name" value="Methylthioribose-1-phosphate isomerase"/>
    <property type="match status" value="1"/>
</dbReference>
<comment type="pathway">
    <text evidence="5">Amino-acid biosynthesis; L-methionine biosynthesis via salvage pathway; L-methionine from S-methyl-5-thio-alpha-D-ribose 1-phosphate: step 1/6.</text>
</comment>
<comment type="catalytic activity">
    <reaction evidence="2">
        <text>5-deoxy-alpha-D-ribose 1-phosphate = 5-deoxy-D-ribulose 1-phosphate</text>
        <dbReference type="Rhea" id="RHEA:61296"/>
        <dbReference type="ChEBI" id="CHEBI:58749"/>
        <dbReference type="ChEBI" id="CHEBI:144504"/>
    </reaction>
    <physiologicalReaction direction="left-to-right" evidence="2">
        <dbReference type="Rhea" id="RHEA:61297"/>
    </physiologicalReaction>
</comment>
<evidence type="ECO:0000313" key="6">
    <source>
        <dbReference type="EMBL" id="TLX45791.1"/>
    </source>
</evidence>
<feature type="binding site" evidence="5">
    <location>
        <position position="86"/>
    </location>
    <ligand>
        <name>substrate</name>
    </ligand>
</feature>
<dbReference type="SUPFAM" id="SSF100950">
    <property type="entry name" value="NagB/RpiA/CoA transferase-like"/>
    <property type="match status" value="1"/>
</dbReference>
<comment type="caution">
    <text evidence="6">The sequence shown here is derived from an EMBL/GenBank/DDBJ whole genome shotgun (WGS) entry which is preliminary data.</text>
</comment>